<dbReference type="AlphaFoldDB" id="A0A7I7UL72"/>
<evidence type="ECO:0000313" key="1">
    <source>
        <dbReference type="EMBL" id="BBY80876.1"/>
    </source>
</evidence>
<sequence length="77" mass="7950">MYATASQAANAVSTSVVAVTPVEWSRSAKVAASRPCLSGDEVMTPESCNPGNATADLIAAEPMFPVPHTATRCTRTP</sequence>
<dbReference type="EMBL" id="AP022599">
    <property type="protein sequence ID" value="BBY80876.1"/>
    <property type="molecule type" value="Genomic_DNA"/>
</dbReference>
<reference evidence="1 2" key="1">
    <citation type="journal article" date="2019" name="Emerg. Microbes Infect.">
        <title>Comprehensive subspecies identification of 175 nontuberculous mycobacteria species based on 7547 genomic profiles.</title>
        <authorList>
            <person name="Matsumoto Y."/>
            <person name="Kinjo T."/>
            <person name="Motooka D."/>
            <person name="Nabeya D."/>
            <person name="Jung N."/>
            <person name="Uechi K."/>
            <person name="Horii T."/>
            <person name="Iida T."/>
            <person name="Fujita J."/>
            <person name="Nakamura S."/>
        </authorList>
    </citation>
    <scope>NUCLEOTIDE SEQUENCE [LARGE SCALE GENOMIC DNA]</scope>
    <source>
        <strain evidence="1 2">JCM 6370</strain>
    </source>
</reference>
<protein>
    <submittedName>
        <fullName evidence="1">Uncharacterized protein</fullName>
    </submittedName>
</protein>
<proteinExistence type="predicted"/>
<gene>
    <name evidence="1" type="ORF">MPUL_20340</name>
</gene>
<accession>A0A7I7UL72</accession>
<evidence type="ECO:0000313" key="2">
    <source>
        <dbReference type="Proteomes" id="UP000467252"/>
    </source>
</evidence>
<dbReference type="Proteomes" id="UP000467252">
    <property type="component" value="Chromosome"/>
</dbReference>
<organism evidence="1 2">
    <name type="scientific">Mycolicibacterium pulveris</name>
    <name type="common">Mycobacterium pulveris</name>
    <dbReference type="NCBI Taxonomy" id="36813"/>
    <lineage>
        <taxon>Bacteria</taxon>
        <taxon>Bacillati</taxon>
        <taxon>Actinomycetota</taxon>
        <taxon>Actinomycetes</taxon>
        <taxon>Mycobacteriales</taxon>
        <taxon>Mycobacteriaceae</taxon>
        <taxon>Mycolicibacterium</taxon>
    </lineage>
</organism>
<keyword evidence="2" id="KW-1185">Reference proteome</keyword>
<name>A0A7I7UL72_MYCPV</name>